<reference evidence="2 3" key="1">
    <citation type="submission" date="2013-11" db="EMBL/GenBank/DDBJ databases">
        <title>The Genome Sequence of Phytophthora parasitica P1569.</title>
        <authorList>
            <consortium name="The Broad Institute Genomics Platform"/>
            <person name="Russ C."/>
            <person name="Tyler B."/>
            <person name="Panabieres F."/>
            <person name="Shan W."/>
            <person name="Tripathy S."/>
            <person name="Grunwald N."/>
            <person name="Machado M."/>
            <person name="Johnson C.S."/>
            <person name="Arredondo F."/>
            <person name="Hong C."/>
            <person name="Coffey M."/>
            <person name="Young S.K."/>
            <person name="Zeng Q."/>
            <person name="Gargeya S."/>
            <person name="Fitzgerald M."/>
            <person name="Abouelleil A."/>
            <person name="Alvarado L."/>
            <person name="Chapman S.B."/>
            <person name="Gainer-Dewar J."/>
            <person name="Goldberg J."/>
            <person name="Griggs A."/>
            <person name="Gujja S."/>
            <person name="Hansen M."/>
            <person name="Howarth C."/>
            <person name="Imamovic A."/>
            <person name="Ireland A."/>
            <person name="Larimer J."/>
            <person name="McCowan C."/>
            <person name="Murphy C."/>
            <person name="Pearson M."/>
            <person name="Poon T.W."/>
            <person name="Priest M."/>
            <person name="Roberts A."/>
            <person name="Saif S."/>
            <person name="Shea T."/>
            <person name="Sykes S."/>
            <person name="Wortman J."/>
            <person name="Nusbaum C."/>
            <person name="Birren B."/>
        </authorList>
    </citation>
    <scope>NUCLEOTIDE SEQUENCE [LARGE SCALE GENOMIC DNA]</scope>
    <source>
        <strain evidence="2 3">P1569</strain>
    </source>
</reference>
<gene>
    <name evidence="2" type="ORF">F443_20781</name>
</gene>
<proteinExistence type="predicted"/>
<evidence type="ECO:0000313" key="3">
    <source>
        <dbReference type="Proteomes" id="UP000018721"/>
    </source>
</evidence>
<feature type="region of interest" description="Disordered" evidence="1">
    <location>
        <begin position="34"/>
        <end position="77"/>
    </location>
</feature>
<dbReference type="OrthoDB" id="127071at2759"/>
<accession>V9E1L0</accession>
<organism evidence="2 3">
    <name type="scientific">Phytophthora nicotianae P1569</name>
    <dbReference type="NCBI Taxonomy" id="1317065"/>
    <lineage>
        <taxon>Eukaryota</taxon>
        <taxon>Sar</taxon>
        <taxon>Stramenopiles</taxon>
        <taxon>Oomycota</taxon>
        <taxon>Peronosporomycetes</taxon>
        <taxon>Peronosporales</taxon>
        <taxon>Peronosporaceae</taxon>
        <taxon>Phytophthora</taxon>
    </lineage>
</organism>
<feature type="compositionally biased region" description="Polar residues" evidence="1">
    <location>
        <begin position="113"/>
        <end position="134"/>
    </location>
</feature>
<feature type="compositionally biased region" description="Polar residues" evidence="1">
    <location>
        <begin position="39"/>
        <end position="51"/>
    </location>
</feature>
<name>V9E1L0_PHYNI</name>
<feature type="region of interest" description="Disordered" evidence="1">
    <location>
        <begin position="105"/>
        <end position="135"/>
    </location>
</feature>
<dbReference type="EMBL" id="ANIZ01003651">
    <property type="protein sequence ID" value="ETI32423.1"/>
    <property type="molecule type" value="Genomic_DNA"/>
</dbReference>
<keyword evidence="3" id="KW-1185">Reference proteome</keyword>
<evidence type="ECO:0000256" key="1">
    <source>
        <dbReference type="SAM" id="MobiDB-lite"/>
    </source>
</evidence>
<dbReference type="Proteomes" id="UP000018721">
    <property type="component" value="Unassembled WGS sequence"/>
</dbReference>
<dbReference type="HOGENOM" id="CLU_1362728_0_0_1"/>
<feature type="compositionally biased region" description="Low complexity" evidence="1">
    <location>
        <begin position="66"/>
        <end position="77"/>
    </location>
</feature>
<evidence type="ECO:0000313" key="2">
    <source>
        <dbReference type="EMBL" id="ETI32423.1"/>
    </source>
</evidence>
<dbReference type="eggNOG" id="ENOG502R6J0">
    <property type="taxonomic scope" value="Eukaryota"/>
</dbReference>
<sequence length="206" mass="22906">MAPKISSVLGFHERERLHKNPSILAYTGDAGQNYLDLGNNDQEGTQNSTNPPRRRNSSPAKKMTNRSRLNSLSSSLSSARTAVAERAKKLHVRESTLQAIGQLRKNMTKGHASPTQHSQSSRGSTPTQHESNQCDNDHVDIENQAGVENSGFECMYSEVSLGDETEFTHSSTKGPTGTKNKLSRFLSSRPWTKRSKQTRRFSDVLY</sequence>
<protein>
    <submittedName>
        <fullName evidence="2">Uncharacterized protein</fullName>
    </submittedName>
</protein>
<dbReference type="AlphaFoldDB" id="V9E1L0"/>
<comment type="caution">
    <text evidence="2">The sequence shown here is derived from an EMBL/GenBank/DDBJ whole genome shotgun (WGS) entry which is preliminary data.</text>
</comment>